<dbReference type="PANTHER" id="PTHR47643:SF2">
    <property type="entry name" value="TPR DOMAIN PROTEIN (AFU_ORTHOLOGUE AFUA_5G12710)"/>
    <property type="match status" value="1"/>
</dbReference>
<dbReference type="EMBL" id="BEGY01000005">
    <property type="protein sequence ID" value="GAX73986.1"/>
    <property type="molecule type" value="Genomic_DNA"/>
</dbReference>
<dbReference type="CDD" id="cd20071">
    <property type="entry name" value="SET_SMYD"/>
    <property type="match status" value="1"/>
</dbReference>
<dbReference type="AlphaFoldDB" id="A0A250WTB1"/>
<comment type="caution">
    <text evidence="3">The sequence shown here is derived from an EMBL/GenBank/DDBJ whole genome shotgun (WGS) entry which is preliminary data.</text>
</comment>
<dbReference type="InterPro" id="IPR053209">
    <property type="entry name" value="Gramillin-biosynth_MTr"/>
</dbReference>
<evidence type="ECO:0000259" key="2">
    <source>
        <dbReference type="PROSITE" id="PS50280"/>
    </source>
</evidence>
<organism evidence="3 4">
    <name type="scientific">Chlamydomonas eustigma</name>
    <dbReference type="NCBI Taxonomy" id="1157962"/>
    <lineage>
        <taxon>Eukaryota</taxon>
        <taxon>Viridiplantae</taxon>
        <taxon>Chlorophyta</taxon>
        <taxon>core chlorophytes</taxon>
        <taxon>Chlorophyceae</taxon>
        <taxon>CS clade</taxon>
        <taxon>Chlamydomonadales</taxon>
        <taxon>Chlamydomonadaceae</taxon>
        <taxon>Chlamydomonas</taxon>
    </lineage>
</organism>
<dbReference type="PANTHER" id="PTHR47643">
    <property type="entry name" value="TPR DOMAIN PROTEIN (AFU_ORTHOLOGUE AFUA_5G12710)"/>
    <property type="match status" value="1"/>
</dbReference>
<keyword evidence="4" id="KW-1185">Reference proteome</keyword>
<feature type="compositionally biased region" description="Basic and acidic residues" evidence="1">
    <location>
        <begin position="184"/>
        <end position="199"/>
    </location>
</feature>
<protein>
    <recommendedName>
        <fullName evidence="2">SET domain-containing protein</fullName>
    </recommendedName>
</protein>
<accession>A0A250WTB1</accession>
<sequence length="665" mass="73360">MQKLETRYCTLRSWIYRKVTCMRGSRVNSKTHAGQQRSAKDLLRKAVRRNVLSRTTPVEHELDMEALYRRMSYETKADICYAQPARIPGKGVGLVATKDFNPGDLILISRPLGIIYGQLEHPPSNEELVTSIMNQPRDTIANTWLQLLRDRAHGSRVEVDDQTLHSCKLLLQCTASQVETDDDSSMREPDTSSKEVDDQTLHSCKLLLQCTASQVETDDDSSMREPDTSSKAFIESTEPLKLSQVIEEHSFGEVRERDSAPGIISSIVSPGLQGSHLKESARAGAGAGAKHDKSFYLQAVTSNSYSETSEDAALAELRDVEPLSFTGLWPGLALINHACSPNTAPLVVGGNLLLHASRTIFEGDEITVCYLGKSRFMDVTYRRAFLSAGYGFHCCCKRCVIEHLVFPTQRLPPEVEEADNRLASSLLASTSPDSPAAQSSNPVLKLTHSLLTALIGPSRYRVGAARNNRLLLETNRYVENSLALDARDASTALRDQELKLEAVVQQLKQAEQAVQGELEYLQFGDHDRKMLLASVAGLFSLHHEVIPILGDRVQPEEEAAVLRQWWEAVDAVGRGSETHMFLSLLYQAKLRRAYGADSVEAKAAALKSAAAHTARYGKVSSSLLKELMAVRMKLATGSLMALRISALAWDLDTKRTNSDDLDAPA</sequence>
<evidence type="ECO:0000313" key="4">
    <source>
        <dbReference type="Proteomes" id="UP000232323"/>
    </source>
</evidence>
<reference evidence="3 4" key="1">
    <citation type="submission" date="2017-08" db="EMBL/GenBank/DDBJ databases">
        <title>Acidophilic green algal genome provides insights into adaptation to an acidic environment.</title>
        <authorList>
            <person name="Hirooka S."/>
            <person name="Hirose Y."/>
            <person name="Kanesaki Y."/>
            <person name="Higuchi S."/>
            <person name="Fujiwara T."/>
            <person name="Onuma R."/>
            <person name="Era A."/>
            <person name="Ohbayashi R."/>
            <person name="Uzuka A."/>
            <person name="Nozaki H."/>
            <person name="Yoshikawa H."/>
            <person name="Miyagishima S.Y."/>
        </authorList>
    </citation>
    <scope>NUCLEOTIDE SEQUENCE [LARGE SCALE GENOMIC DNA]</scope>
    <source>
        <strain evidence="3 4">NIES-2499</strain>
    </source>
</reference>
<dbReference type="Pfam" id="PF00856">
    <property type="entry name" value="SET"/>
    <property type="match status" value="1"/>
</dbReference>
<feature type="domain" description="SET" evidence="2">
    <location>
        <begin position="77"/>
        <end position="371"/>
    </location>
</feature>
<dbReference type="InterPro" id="IPR046341">
    <property type="entry name" value="SET_dom_sf"/>
</dbReference>
<dbReference type="InterPro" id="IPR001214">
    <property type="entry name" value="SET_dom"/>
</dbReference>
<dbReference type="STRING" id="1157962.A0A250WTB1"/>
<dbReference type="PROSITE" id="PS50280">
    <property type="entry name" value="SET"/>
    <property type="match status" value="1"/>
</dbReference>
<dbReference type="Gene3D" id="2.170.270.10">
    <property type="entry name" value="SET domain"/>
    <property type="match status" value="1"/>
</dbReference>
<dbReference type="SUPFAM" id="SSF82199">
    <property type="entry name" value="SET domain"/>
    <property type="match status" value="1"/>
</dbReference>
<name>A0A250WTB1_9CHLO</name>
<dbReference type="OrthoDB" id="5945798at2759"/>
<evidence type="ECO:0000313" key="3">
    <source>
        <dbReference type="EMBL" id="GAX73986.1"/>
    </source>
</evidence>
<dbReference type="Proteomes" id="UP000232323">
    <property type="component" value="Unassembled WGS sequence"/>
</dbReference>
<gene>
    <name evidence="3" type="ORF">CEUSTIGMA_g1436.t1</name>
</gene>
<feature type="region of interest" description="Disordered" evidence="1">
    <location>
        <begin position="178"/>
        <end position="199"/>
    </location>
</feature>
<proteinExistence type="predicted"/>
<evidence type="ECO:0000256" key="1">
    <source>
        <dbReference type="SAM" id="MobiDB-lite"/>
    </source>
</evidence>